<dbReference type="EC" id="2.3.3.10" evidence="4"/>
<comment type="caution">
    <text evidence="4">Lacks conserved residue(s) required for the propagation of feature annotation.</text>
</comment>
<organism evidence="6">
    <name type="scientific">Fervidicoccus fontis</name>
    <dbReference type="NCBI Taxonomy" id="683846"/>
    <lineage>
        <taxon>Archaea</taxon>
        <taxon>Thermoproteota</taxon>
        <taxon>Thermoprotei</taxon>
        <taxon>Fervidicoccales</taxon>
        <taxon>Fervidicoccaceae</taxon>
        <taxon>Fervidicoccus</taxon>
    </lineage>
</organism>
<keyword evidence="3 4" id="KW-0012">Acyltransferase</keyword>
<feature type="binding site" evidence="4">
    <location>
        <position position="251"/>
    </location>
    <ligand>
        <name>(3S)-3-hydroxy-3-methylglutaryl-CoA</name>
        <dbReference type="ChEBI" id="CHEBI:43074"/>
    </ligand>
</feature>
<evidence type="ECO:0000313" key="6">
    <source>
        <dbReference type="EMBL" id="HDS10848.1"/>
    </source>
</evidence>
<feature type="binding site" evidence="4">
    <location>
        <position position="119"/>
    </location>
    <ligand>
        <name>(3S)-3-hydroxy-3-methylglutaryl-CoA</name>
        <dbReference type="ChEBI" id="CHEBI:43074"/>
    </ligand>
</feature>
<protein>
    <recommendedName>
        <fullName evidence="4">Hydroxymethylglutaryl-CoA synthase</fullName>
        <shortName evidence="4">HMG-CoA synthase</shortName>
        <shortName evidence="4">HMGCS</shortName>
        <ecNumber evidence="4">2.3.3.10</ecNumber>
    </recommendedName>
</protein>
<dbReference type="HAMAP" id="MF_01409">
    <property type="entry name" value="HMG_CoA_synth_arch"/>
    <property type="match status" value="1"/>
</dbReference>
<comment type="catalytic activity">
    <reaction evidence="4">
        <text>acetoacetyl-CoA + acetyl-CoA + H2O = (3S)-3-hydroxy-3-methylglutaryl-CoA + CoA + H(+)</text>
        <dbReference type="Rhea" id="RHEA:10188"/>
        <dbReference type="ChEBI" id="CHEBI:15377"/>
        <dbReference type="ChEBI" id="CHEBI:15378"/>
        <dbReference type="ChEBI" id="CHEBI:43074"/>
        <dbReference type="ChEBI" id="CHEBI:57286"/>
        <dbReference type="ChEBI" id="CHEBI:57287"/>
        <dbReference type="ChEBI" id="CHEBI:57288"/>
        <dbReference type="EC" id="2.3.3.10"/>
    </reaction>
</comment>
<dbReference type="GO" id="GO:0003985">
    <property type="term" value="F:acetyl-CoA C-acetyltransferase activity"/>
    <property type="evidence" value="ECO:0007669"/>
    <property type="project" value="UniProtKB-UniRule"/>
</dbReference>
<dbReference type="GO" id="GO:0004421">
    <property type="term" value="F:hydroxymethylglutaryl-CoA synthase activity"/>
    <property type="evidence" value="ECO:0007669"/>
    <property type="project" value="UniProtKB-EC"/>
</dbReference>
<comment type="similarity">
    <text evidence="4">Belongs to the thiolase-like superfamily. Archaeal HMG-CoA synthase family.</text>
</comment>
<feature type="binding site" evidence="4">
    <location>
        <position position="242"/>
    </location>
    <ligand>
        <name>(3S)-3-hydroxy-3-methylglutaryl-CoA</name>
        <dbReference type="ChEBI" id="CHEBI:43074"/>
    </ligand>
</feature>
<evidence type="ECO:0000256" key="2">
    <source>
        <dbReference type="ARBA" id="ARBA00023229"/>
    </source>
</evidence>
<dbReference type="PANTHER" id="PTHR34069">
    <property type="entry name" value="3-OXOACYL-[ACYL-CARRIER-PROTEIN] SYNTHASE 3"/>
    <property type="match status" value="1"/>
</dbReference>
<comment type="subunit">
    <text evidence="4">Interacts with acetoacetyl-CoA thiolase that catalyzes the precedent step in the pathway and with a DUF35 protein. The acetoacetyl-CoA thiolase/HMG-CoA synthase complex channels the intermediate via a fused CoA-binding site, which allows for efficient coupling of the endergonic thiolase reaction with the exergonic HMGCS reaction.</text>
</comment>
<comment type="function">
    <text evidence="4">Catalyzes the condensation of acetyl-CoA with acetoacetyl-CoA to form 3-hydroxy-3-methylglutaryl-CoA (HMG-CoA). Functions in the mevalonate (MVA) pathway leading to isopentenyl diphosphate (IPP), a key precursor for the biosynthesis of isoprenoid compounds that are building blocks of archaeal membrane lipids.</text>
</comment>
<feature type="binding site" evidence="4">
    <location>
        <position position="304"/>
    </location>
    <ligand>
        <name>(3S)-3-hydroxy-3-methylglutaryl-CoA</name>
        <dbReference type="ChEBI" id="CHEBI:43074"/>
    </ligand>
</feature>
<dbReference type="GO" id="GO:0019287">
    <property type="term" value="P:isopentenyl diphosphate biosynthetic process, mevalonate pathway"/>
    <property type="evidence" value="ECO:0007669"/>
    <property type="project" value="UniProtKB-UniRule"/>
</dbReference>
<dbReference type="InterPro" id="IPR013747">
    <property type="entry name" value="ACP_syn_III_C"/>
</dbReference>
<comment type="pathway">
    <text evidence="4">Metabolic intermediate biosynthesis; (R)-mevalonate biosynthesis; (R)-mevalonate from acetyl-CoA: step 2/3.</text>
</comment>
<accession>A0A7C1I5V7</accession>
<proteinExistence type="inferred from homology"/>
<feature type="active site" description="Acyl-thioester intermediate" evidence="4">
    <location>
        <position position="119"/>
    </location>
</feature>
<dbReference type="AlphaFoldDB" id="A0A7C1I5V7"/>
<feature type="binding site" evidence="4">
    <location>
        <position position="209"/>
    </location>
    <ligand>
        <name>(3S)-3-hydroxy-3-methylglutaryl-CoA</name>
        <dbReference type="ChEBI" id="CHEBI:43074"/>
    </ligand>
</feature>
<name>A0A7C1I5V7_9CREN</name>
<dbReference type="EMBL" id="DSDY01000136">
    <property type="protein sequence ID" value="HDS10848.1"/>
    <property type="molecule type" value="Genomic_DNA"/>
</dbReference>
<feature type="domain" description="Beta-ketoacyl-[acyl-carrier-protein] synthase III C-terminal" evidence="5">
    <location>
        <begin position="226"/>
        <end position="307"/>
    </location>
</feature>
<feature type="binding site" evidence="4">
    <location>
        <position position="274"/>
    </location>
    <ligand>
        <name>(3S)-3-hydroxy-3-methylglutaryl-CoA</name>
        <dbReference type="ChEBI" id="CHEBI:43074"/>
    </ligand>
</feature>
<feature type="binding site" evidence="4">
    <location>
        <position position="247"/>
    </location>
    <ligand>
        <name>CoA</name>
        <dbReference type="ChEBI" id="CHEBI:57287"/>
        <note>ligand shared with acetoacetyl-CoA thiolase</note>
    </ligand>
</feature>
<reference evidence="6" key="1">
    <citation type="journal article" date="2020" name="mSystems">
        <title>Genome- and Community-Level Interaction Insights into Carbon Utilization and Element Cycling Functions of Hydrothermarchaeota in Hydrothermal Sediment.</title>
        <authorList>
            <person name="Zhou Z."/>
            <person name="Liu Y."/>
            <person name="Xu W."/>
            <person name="Pan J."/>
            <person name="Luo Z.H."/>
            <person name="Li M."/>
        </authorList>
    </citation>
    <scope>NUCLEOTIDE SEQUENCE [LARGE SCALE GENOMIC DNA]</scope>
    <source>
        <strain evidence="6">SpSt-123</strain>
    </source>
</reference>
<evidence type="ECO:0000259" key="5">
    <source>
        <dbReference type="Pfam" id="PF08541"/>
    </source>
</evidence>
<feature type="active site" description="Proton donor/acceptor" evidence="4">
    <location>
        <position position="87"/>
    </location>
</feature>
<comment type="caution">
    <text evidence="6">The sequence shown here is derived from an EMBL/GenBank/DDBJ whole genome shotgun (WGS) entry which is preliminary data.</text>
</comment>
<evidence type="ECO:0000256" key="1">
    <source>
        <dbReference type="ARBA" id="ARBA00022679"/>
    </source>
</evidence>
<dbReference type="GO" id="GO:0044550">
    <property type="term" value="P:secondary metabolite biosynthetic process"/>
    <property type="evidence" value="ECO:0007669"/>
    <property type="project" value="TreeGrafter"/>
</dbReference>
<keyword evidence="2 4" id="KW-0414">Isoprene biosynthesis</keyword>
<gene>
    <name evidence="6" type="ORF">ENO04_04455</name>
</gene>
<feature type="active site" description="Proton donor/acceptor" evidence="4">
    <location>
        <position position="242"/>
    </location>
</feature>
<evidence type="ECO:0000256" key="3">
    <source>
        <dbReference type="ARBA" id="ARBA00023315"/>
    </source>
</evidence>
<feature type="binding site" evidence="4">
    <location>
        <position position="160"/>
    </location>
    <ligand>
        <name>(3S)-3-hydroxy-3-methylglutaryl-CoA</name>
        <dbReference type="ChEBI" id="CHEBI:43074"/>
    </ligand>
</feature>
<dbReference type="NCBIfam" id="NF003274">
    <property type="entry name" value="PRK04262.1"/>
    <property type="match status" value="1"/>
</dbReference>
<dbReference type="InterPro" id="IPR004656">
    <property type="entry name" value="HMG_CoA_Synthase"/>
</dbReference>
<dbReference type="CDD" id="cd00827">
    <property type="entry name" value="init_cond_enzymes"/>
    <property type="match status" value="1"/>
</dbReference>
<evidence type="ECO:0000256" key="4">
    <source>
        <dbReference type="HAMAP-Rule" id="MF_01409"/>
    </source>
</evidence>
<dbReference type="PANTHER" id="PTHR34069:SF3">
    <property type="entry name" value="ACYL-COA:ACYL-COA ALKYLTRANSFERASE"/>
    <property type="match status" value="1"/>
</dbReference>
<keyword evidence="1 4" id="KW-0808">Transferase</keyword>
<dbReference type="SUPFAM" id="SSF53901">
    <property type="entry name" value="Thiolase-like"/>
    <property type="match status" value="2"/>
</dbReference>
<dbReference type="InterPro" id="IPR016039">
    <property type="entry name" value="Thiolase-like"/>
</dbReference>
<sequence>MTNLFPESKTGIVGWGGYVPIYRIKLSEIVKMWGMQESLPQILNVEEKSVDNVDEDALTMGFEAARIALERARVNPSLINAVFFGTESKPYAVKPSATVIAEALGITPVTMASDLEFACRAASEALRASIGLVSSGMMKYALVIGSDTAQANPGDVLELTASSGAVAFIIGPREESAAYFEASYSYVTDTPDFWRRALSPYPLHGEGFTGEPAYFAHIVGAVKGLMEKTGLKPTDFDYAVFHQPNGRFPLKVAQKLGIPKEKVLPGLVTPRIGNTYNASALLGLAKILDQAKPGNRILVAPFGSGAGSDAYSIVVTDLVEEKRRNGTLLSFFIENKVNVSYSTYAKNRGLIKRIDGWSL</sequence>
<dbReference type="Pfam" id="PF08541">
    <property type="entry name" value="ACP_syn_III_C"/>
    <property type="match status" value="1"/>
</dbReference>
<dbReference type="NCBIfam" id="TIGR00748">
    <property type="entry name" value="HMG_CoA_syn_Arc"/>
    <property type="match status" value="1"/>
</dbReference>
<dbReference type="Gene3D" id="3.40.47.10">
    <property type="match status" value="1"/>
</dbReference>